<dbReference type="OrthoDB" id="47367at2759"/>
<dbReference type="Proteomes" id="UP001153069">
    <property type="component" value="Unassembled WGS sequence"/>
</dbReference>
<keyword evidence="2" id="KW-1185">Reference proteome</keyword>
<dbReference type="AlphaFoldDB" id="A0A9N8ECH8"/>
<gene>
    <name evidence="1" type="ORF">SEMRO_744_G196260.1</name>
</gene>
<accession>A0A9N8ECH8</accession>
<dbReference type="EMBL" id="CAICTM010000743">
    <property type="protein sequence ID" value="CAB9515884.1"/>
    <property type="molecule type" value="Genomic_DNA"/>
</dbReference>
<comment type="caution">
    <text evidence="1">The sequence shown here is derived from an EMBL/GenBank/DDBJ whole genome shotgun (WGS) entry which is preliminary data.</text>
</comment>
<evidence type="ECO:0000313" key="1">
    <source>
        <dbReference type="EMBL" id="CAB9515884.1"/>
    </source>
</evidence>
<organism evidence="1 2">
    <name type="scientific">Seminavis robusta</name>
    <dbReference type="NCBI Taxonomy" id="568900"/>
    <lineage>
        <taxon>Eukaryota</taxon>
        <taxon>Sar</taxon>
        <taxon>Stramenopiles</taxon>
        <taxon>Ochrophyta</taxon>
        <taxon>Bacillariophyta</taxon>
        <taxon>Bacillariophyceae</taxon>
        <taxon>Bacillariophycidae</taxon>
        <taxon>Naviculales</taxon>
        <taxon>Naviculaceae</taxon>
        <taxon>Seminavis</taxon>
    </lineage>
</organism>
<name>A0A9N8ECH8_9STRA</name>
<proteinExistence type="predicted"/>
<protein>
    <submittedName>
        <fullName evidence="1">Uncharacterized protein</fullName>
    </submittedName>
</protein>
<sequence length="423" mass="48795">MWRQWVLRASIALVVVCGVWKNLQWNSFGFRDLWPIEALIEKNLTDGSTPENFYSKNTRLPIFDIISVGSLKRTEYQKAQKETFGSHPSVRRFFQITEKDDFDQGPKQCTDLLTWNDVRAISGFCGGLRKEIQNKHRLLYDLKVKYAKPEWLQRTKTDPVAWICAQKRPMAGLWKALQAYNKTDPPELPDFLIIMDDDTYYNMEAVAQGLDSLQTQVLETQGDDSIVVSGCVVRGRLKRFKWTFPFGGWGTIFSKNALKSILEPLVCSNIAVDGEPDLEMSSRDSTSLSARFCPKLMKDRLGELQYFRDGMSLIDVMHTYVAKEPYVDHANWTLGFCLHSDWVWGYMVNYYNISVAMGRRNKDLIVDRLGAYNQSEINPPYSEAVLQLRRQCDFDSNQNCTQKAHMCHYVTPRHMRLLANSNG</sequence>
<evidence type="ECO:0000313" key="2">
    <source>
        <dbReference type="Proteomes" id="UP001153069"/>
    </source>
</evidence>
<reference evidence="1" key="1">
    <citation type="submission" date="2020-06" db="EMBL/GenBank/DDBJ databases">
        <authorList>
            <consortium name="Plant Systems Biology data submission"/>
        </authorList>
    </citation>
    <scope>NUCLEOTIDE SEQUENCE</scope>
    <source>
        <strain evidence="1">D6</strain>
    </source>
</reference>